<reference evidence="1 2" key="1">
    <citation type="submission" date="2021-03" db="EMBL/GenBank/DDBJ databases">
        <title>Aliifodinibius sp. nov., a new bacterium isolated from saline soil.</title>
        <authorList>
            <person name="Galisteo C."/>
            <person name="De La Haba R."/>
            <person name="Sanchez-Porro C."/>
            <person name="Ventosa A."/>
        </authorList>
    </citation>
    <scope>NUCLEOTIDE SEQUENCE [LARGE SCALE GENOMIC DNA]</scope>
    <source>
        <strain evidence="1 2">1BSP15-2V2</strain>
    </source>
</reference>
<comment type="caution">
    <text evidence="1">The sequence shown here is derived from an EMBL/GenBank/DDBJ whole genome shotgun (WGS) entry which is preliminary data.</text>
</comment>
<gene>
    <name evidence="1" type="ORF">J6I44_15590</name>
</gene>
<sequence>MMNQPNSLYQVFNDKEDGGFTENLKRSLDGEGLRSMRQSLTEKSSMISWSGLSEDIKTKAGDLLSVTIPDILIRAWNKAGILNKYVNREKYDPEEVFLIELKEHTVSSKHKPYLDVEVNNKSIGRINVDVDLEILVKGGILKIQDARIRQLRTGTLKISGAIHCEGLEITKKESKEIKIPGKIALGEGIPIAP</sequence>
<name>A0ABT3PR05_9BACT</name>
<protein>
    <submittedName>
        <fullName evidence="1">Uncharacterized protein</fullName>
    </submittedName>
</protein>
<evidence type="ECO:0000313" key="1">
    <source>
        <dbReference type="EMBL" id="MCW9708289.1"/>
    </source>
</evidence>
<proteinExistence type="predicted"/>
<dbReference type="Proteomes" id="UP001207918">
    <property type="component" value="Unassembled WGS sequence"/>
</dbReference>
<accession>A0ABT3PR05</accession>
<keyword evidence="2" id="KW-1185">Reference proteome</keyword>
<evidence type="ECO:0000313" key="2">
    <source>
        <dbReference type="Proteomes" id="UP001207918"/>
    </source>
</evidence>
<dbReference type="EMBL" id="JAGGJA010000011">
    <property type="protein sequence ID" value="MCW9708289.1"/>
    <property type="molecule type" value="Genomic_DNA"/>
</dbReference>
<dbReference type="RefSeq" id="WP_265767076.1">
    <property type="nucleotide sequence ID" value="NZ_JAGGJA010000011.1"/>
</dbReference>
<organism evidence="1 2">
    <name type="scientific">Fodinibius salsisoli</name>
    <dbReference type="NCBI Taxonomy" id="2820877"/>
    <lineage>
        <taxon>Bacteria</taxon>
        <taxon>Pseudomonadati</taxon>
        <taxon>Balneolota</taxon>
        <taxon>Balneolia</taxon>
        <taxon>Balneolales</taxon>
        <taxon>Balneolaceae</taxon>
        <taxon>Fodinibius</taxon>
    </lineage>
</organism>